<dbReference type="GO" id="GO:0005777">
    <property type="term" value="C:peroxisome"/>
    <property type="evidence" value="ECO:0007669"/>
    <property type="project" value="TreeGrafter"/>
</dbReference>
<dbReference type="GO" id="GO:0006635">
    <property type="term" value="P:fatty acid beta-oxidation"/>
    <property type="evidence" value="ECO:0007669"/>
    <property type="project" value="TreeGrafter"/>
</dbReference>
<comment type="caution">
    <text evidence="2">The sequence shown here is derived from an EMBL/GenBank/DDBJ whole genome shotgun (WGS) entry which is preliminary data.</text>
</comment>
<organism evidence="2 3">
    <name type="scientific">Canariomyces notabilis</name>
    <dbReference type="NCBI Taxonomy" id="2074819"/>
    <lineage>
        <taxon>Eukaryota</taxon>
        <taxon>Fungi</taxon>
        <taxon>Dikarya</taxon>
        <taxon>Ascomycota</taxon>
        <taxon>Pezizomycotina</taxon>
        <taxon>Sordariomycetes</taxon>
        <taxon>Sordariomycetidae</taxon>
        <taxon>Sordariales</taxon>
        <taxon>Chaetomiaceae</taxon>
        <taxon>Canariomyces</taxon>
    </lineage>
</organism>
<dbReference type="CDD" id="cd06558">
    <property type="entry name" value="crotonase-like"/>
    <property type="match status" value="1"/>
</dbReference>
<reference evidence="2" key="1">
    <citation type="journal article" date="2023" name="Mol. Phylogenet. Evol.">
        <title>Genome-scale phylogeny and comparative genomics of the fungal order Sordariales.</title>
        <authorList>
            <person name="Hensen N."/>
            <person name="Bonometti L."/>
            <person name="Westerberg I."/>
            <person name="Brannstrom I.O."/>
            <person name="Guillou S."/>
            <person name="Cros-Aarteil S."/>
            <person name="Calhoun S."/>
            <person name="Haridas S."/>
            <person name="Kuo A."/>
            <person name="Mondo S."/>
            <person name="Pangilinan J."/>
            <person name="Riley R."/>
            <person name="LaButti K."/>
            <person name="Andreopoulos B."/>
            <person name="Lipzen A."/>
            <person name="Chen C."/>
            <person name="Yan M."/>
            <person name="Daum C."/>
            <person name="Ng V."/>
            <person name="Clum A."/>
            <person name="Steindorff A."/>
            <person name="Ohm R.A."/>
            <person name="Martin F."/>
            <person name="Silar P."/>
            <person name="Natvig D.O."/>
            <person name="Lalanne C."/>
            <person name="Gautier V."/>
            <person name="Ament-Velasquez S.L."/>
            <person name="Kruys A."/>
            <person name="Hutchinson M.I."/>
            <person name="Powell A.J."/>
            <person name="Barry K."/>
            <person name="Miller A.N."/>
            <person name="Grigoriev I.V."/>
            <person name="Debuchy R."/>
            <person name="Gladieux P."/>
            <person name="Hiltunen Thoren M."/>
            <person name="Johannesson H."/>
        </authorList>
    </citation>
    <scope>NUCLEOTIDE SEQUENCE</scope>
    <source>
        <strain evidence="2">CBS 508.74</strain>
    </source>
</reference>
<dbReference type="PANTHER" id="PTHR11941">
    <property type="entry name" value="ENOYL-COA HYDRATASE-RELATED"/>
    <property type="match status" value="1"/>
</dbReference>
<evidence type="ECO:0000313" key="2">
    <source>
        <dbReference type="EMBL" id="KAK4108621.1"/>
    </source>
</evidence>
<keyword evidence="3" id="KW-1185">Reference proteome</keyword>
<accession>A0AAN6QFF7</accession>
<gene>
    <name evidence="2" type="ORF">N656DRAFT_792320</name>
</gene>
<evidence type="ECO:0000256" key="1">
    <source>
        <dbReference type="SAM" id="MobiDB-lite"/>
    </source>
</evidence>
<dbReference type="GeneID" id="89941191"/>
<dbReference type="InterPro" id="IPR029045">
    <property type="entry name" value="ClpP/crotonase-like_dom_sf"/>
</dbReference>
<feature type="region of interest" description="Disordered" evidence="1">
    <location>
        <begin position="255"/>
        <end position="278"/>
    </location>
</feature>
<reference evidence="2" key="2">
    <citation type="submission" date="2023-05" db="EMBL/GenBank/DDBJ databases">
        <authorList>
            <consortium name="Lawrence Berkeley National Laboratory"/>
            <person name="Steindorff A."/>
            <person name="Hensen N."/>
            <person name="Bonometti L."/>
            <person name="Westerberg I."/>
            <person name="Brannstrom I.O."/>
            <person name="Guillou S."/>
            <person name="Cros-Aarteil S."/>
            <person name="Calhoun S."/>
            <person name="Haridas S."/>
            <person name="Kuo A."/>
            <person name="Mondo S."/>
            <person name="Pangilinan J."/>
            <person name="Riley R."/>
            <person name="Labutti K."/>
            <person name="Andreopoulos B."/>
            <person name="Lipzen A."/>
            <person name="Chen C."/>
            <person name="Yanf M."/>
            <person name="Daum C."/>
            <person name="Ng V."/>
            <person name="Clum A."/>
            <person name="Ohm R."/>
            <person name="Martin F."/>
            <person name="Silar P."/>
            <person name="Natvig D."/>
            <person name="Lalanne C."/>
            <person name="Gautier V."/>
            <person name="Ament-Velasquez S.L."/>
            <person name="Kruys A."/>
            <person name="Hutchinson M.I."/>
            <person name="Powell A.J."/>
            <person name="Barry K."/>
            <person name="Miller A.N."/>
            <person name="Grigoriev I.V."/>
            <person name="Debuchy R."/>
            <person name="Gladieux P."/>
            <person name="Thoren M.H."/>
            <person name="Johannesson H."/>
        </authorList>
    </citation>
    <scope>NUCLEOTIDE SEQUENCE</scope>
    <source>
        <strain evidence="2">CBS 508.74</strain>
    </source>
</reference>
<dbReference type="Proteomes" id="UP001302812">
    <property type="component" value="Unassembled WGS sequence"/>
</dbReference>
<name>A0AAN6QFF7_9PEZI</name>
<dbReference type="PANTHER" id="PTHR11941:SF75">
    <property type="entry name" value="ENOYL-COA HYDRATASE_ISOMERASE FAMILY PROTEIN"/>
    <property type="match status" value="1"/>
</dbReference>
<proteinExistence type="predicted"/>
<dbReference type="SUPFAM" id="SSF52096">
    <property type="entry name" value="ClpP/crotonase"/>
    <property type="match status" value="1"/>
</dbReference>
<dbReference type="InterPro" id="IPR001753">
    <property type="entry name" value="Enoyl-CoA_hydra/iso"/>
</dbReference>
<dbReference type="Gene3D" id="3.90.226.10">
    <property type="entry name" value="2-enoyl-CoA Hydratase, Chain A, domain 1"/>
    <property type="match status" value="1"/>
</dbReference>
<sequence length="278" mass="30269">MTQPTPPLFTIPIPPLGPHPGGTIVATEPAPAVYLLTITSPPDNRLTTASCTALLDALDMIQCGGYPPGVLVTTSGVPKFYSNGLDLEHALSTEGFLPGVLFRLFHRLLTYPMPTIALLPGHAFAAGLMLAMHHDYRVMSPSKGYACVNELDFGVPLKPAMSSIFRIKLSPQTYRTLVLEAHRFGGAAAVEAGIVDRLGGLDEVLKLVEERKLMTKGKTGIYGLLKAEMYRESLALLSAEGHADGEKRERELVAAEERRREEGERRVQGLREQEKAKL</sequence>
<evidence type="ECO:0000313" key="3">
    <source>
        <dbReference type="Proteomes" id="UP001302812"/>
    </source>
</evidence>
<dbReference type="EMBL" id="MU853361">
    <property type="protein sequence ID" value="KAK4108621.1"/>
    <property type="molecule type" value="Genomic_DNA"/>
</dbReference>
<dbReference type="GO" id="GO:0004165">
    <property type="term" value="F:delta(3)-delta(2)-enoyl-CoA isomerase activity"/>
    <property type="evidence" value="ECO:0007669"/>
    <property type="project" value="TreeGrafter"/>
</dbReference>
<dbReference type="Pfam" id="PF00378">
    <property type="entry name" value="ECH_1"/>
    <property type="match status" value="1"/>
</dbReference>
<dbReference type="RefSeq" id="XP_064666191.1">
    <property type="nucleotide sequence ID" value="XM_064817066.1"/>
</dbReference>
<protein>
    <submittedName>
        <fullName evidence="2">ClpP/crotonase</fullName>
    </submittedName>
</protein>
<dbReference type="AlphaFoldDB" id="A0AAN6QFF7"/>